<organism evidence="1 2">
    <name type="scientific">Meganyctiphanes norvegica</name>
    <name type="common">Northern krill</name>
    <name type="synonym">Thysanopoda norvegica</name>
    <dbReference type="NCBI Taxonomy" id="48144"/>
    <lineage>
        <taxon>Eukaryota</taxon>
        <taxon>Metazoa</taxon>
        <taxon>Ecdysozoa</taxon>
        <taxon>Arthropoda</taxon>
        <taxon>Crustacea</taxon>
        <taxon>Multicrustacea</taxon>
        <taxon>Malacostraca</taxon>
        <taxon>Eumalacostraca</taxon>
        <taxon>Eucarida</taxon>
        <taxon>Euphausiacea</taxon>
        <taxon>Euphausiidae</taxon>
        <taxon>Meganyctiphanes</taxon>
    </lineage>
</organism>
<evidence type="ECO:0008006" key="3">
    <source>
        <dbReference type="Google" id="ProtNLM"/>
    </source>
</evidence>
<evidence type="ECO:0000313" key="2">
    <source>
        <dbReference type="Proteomes" id="UP001497623"/>
    </source>
</evidence>
<protein>
    <recommendedName>
        <fullName evidence="3">V(D)J recombination-activating protein 1</fullName>
    </recommendedName>
</protein>
<reference evidence="1 2" key="1">
    <citation type="submission" date="2024-05" db="EMBL/GenBank/DDBJ databases">
        <authorList>
            <person name="Wallberg A."/>
        </authorList>
    </citation>
    <scope>NUCLEOTIDE SEQUENCE [LARGE SCALE GENOMIC DNA]</scope>
</reference>
<dbReference type="Proteomes" id="UP001497623">
    <property type="component" value="Unassembled WGS sequence"/>
</dbReference>
<dbReference type="EMBL" id="CAXKWB010005609">
    <property type="protein sequence ID" value="CAL4079253.1"/>
    <property type="molecule type" value="Genomic_DNA"/>
</dbReference>
<gene>
    <name evidence="1" type="ORF">MNOR_LOCUS10889</name>
</gene>
<feature type="non-terminal residue" evidence="1">
    <location>
        <position position="129"/>
    </location>
</feature>
<dbReference type="AlphaFoldDB" id="A0AAV2QEB7"/>
<feature type="non-terminal residue" evidence="1">
    <location>
        <position position="1"/>
    </location>
</feature>
<accession>A0AAV2QEB7</accession>
<evidence type="ECO:0000313" key="1">
    <source>
        <dbReference type="EMBL" id="CAL4079253.1"/>
    </source>
</evidence>
<keyword evidence="2" id="KW-1185">Reference proteome</keyword>
<name>A0AAV2QEB7_MEGNR</name>
<sequence>CTEHNCERKPMYDIELRRPVTTIGIANTVPTSIREVLVFLELALFINESKEDAFDQMVKHWKKPYFQQEVPFGEENCPVELGYSESPGLVYLHLKRFSEDRQKLKQQIQYHYNSARVRASKDWNMLVPK</sequence>
<comment type="caution">
    <text evidence="1">The sequence shown here is derived from an EMBL/GenBank/DDBJ whole genome shotgun (WGS) entry which is preliminary data.</text>
</comment>
<proteinExistence type="predicted"/>